<proteinExistence type="predicted"/>
<evidence type="ECO:0000256" key="5">
    <source>
        <dbReference type="ARBA" id="ARBA00022723"/>
    </source>
</evidence>
<dbReference type="AlphaFoldDB" id="A0AAD3GZZ0"/>
<dbReference type="Gene3D" id="3.30.40.10">
    <property type="entry name" value="Zinc/RING finger domain, C3HC4 (zinc finger)"/>
    <property type="match status" value="1"/>
</dbReference>
<keyword evidence="10" id="KW-1133">Transmembrane helix</keyword>
<gene>
    <name evidence="12" type="ORF">CTEN210_01313</name>
</gene>
<dbReference type="GO" id="GO:0003682">
    <property type="term" value="F:chromatin binding"/>
    <property type="evidence" value="ECO:0007669"/>
    <property type="project" value="TreeGrafter"/>
</dbReference>
<comment type="caution">
    <text evidence="12">The sequence shown here is derived from an EMBL/GenBank/DDBJ whole genome shotgun (WGS) entry which is preliminary data.</text>
</comment>
<evidence type="ECO:0000256" key="10">
    <source>
        <dbReference type="SAM" id="Phobius"/>
    </source>
</evidence>
<dbReference type="PANTHER" id="PTHR46076">
    <property type="entry name" value="E3 UBIQUITIN-PROTEIN LIGASE RING1 / RING 2 FAMILY MEMBER"/>
    <property type="match status" value="1"/>
</dbReference>
<dbReference type="PROSITE" id="PS00518">
    <property type="entry name" value="ZF_RING_1"/>
    <property type="match status" value="1"/>
</dbReference>
<dbReference type="Proteomes" id="UP001054902">
    <property type="component" value="Unassembled WGS sequence"/>
</dbReference>
<feature type="coiled-coil region" evidence="9">
    <location>
        <begin position="125"/>
        <end position="159"/>
    </location>
</feature>
<evidence type="ECO:0000259" key="11">
    <source>
        <dbReference type="PROSITE" id="PS50089"/>
    </source>
</evidence>
<evidence type="ECO:0000313" key="12">
    <source>
        <dbReference type="EMBL" id="GFH44839.1"/>
    </source>
</evidence>
<dbReference type="Pfam" id="PF13923">
    <property type="entry name" value="zf-C3HC4_2"/>
    <property type="match status" value="1"/>
</dbReference>
<comment type="catalytic activity">
    <reaction evidence="1">
        <text>S-ubiquitinyl-[E2 ubiquitin-conjugating enzyme]-L-cysteine + [acceptor protein]-L-lysine = [E2 ubiquitin-conjugating enzyme]-L-cysteine + N(6)-ubiquitinyl-[acceptor protein]-L-lysine.</text>
        <dbReference type="EC" id="2.3.2.27"/>
    </reaction>
</comment>
<dbReference type="GO" id="GO:0031519">
    <property type="term" value="C:PcG protein complex"/>
    <property type="evidence" value="ECO:0007669"/>
    <property type="project" value="TreeGrafter"/>
</dbReference>
<feature type="transmembrane region" description="Helical" evidence="10">
    <location>
        <begin position="6"/>
        <end position="29"/>
    </location>
</feature>
<evidence type="ECO:0000256" key="7">
    <source>
        <dbReference type="ARBA" id="ARBA00022833"/>
    </source>
</evidence>
<feature type="transmembrane region" description="Helical" evidence="10">
    <location>
        <begin position="41"/>
        <end position="65"/>
    </location>
</feature>
<name>A0AAD3GZZ0_9STRA</name>
<dbReference type="InterPro" id="IPR013083">
    <property type="entry name" value="Znf_RING/FYVE/PHD"/>
</dbReference>
<evidence type="ECO:0000313" key="13">
    <source>
        <dbReference type="Proteomes" id="UP001054902"/>
    </source>
</evidence>
<dbReference type="GO" id="GO:0000151">
    <property type="term" value="C:ubiquitin ligase complex"/>
    <property type="evidence" value="ECO:0007669"/>
    <property type="project" value="InterPro"/>
</dbReference>
<dbReference type="GO" id="GO:0008270">
    <property type="term" value="F:zinc ion binding"/>
    <property type="evidence" value="ECO:0007669"/>
    <property type="project" value="UniProtKB-KW"/>
</dbReference>
<dbReference type="PANTHER" id="PTHR46076:SF3">
    <property type="entry name" value="E3 UBIQUITIN-PROTEIN LIGASE RING1"/>
    <property type="match status" value="1"/>
</dbReference>
<keyword evidence="9" id="KW-0175">Coiled coil</keyword>
<dbReference type="EC" id="2.3.2.27" evidence="3"/>
<sequence>MDVWVLISLLCAFLVGIFVILFVGMLILPVATSSPGHFTEIVLGLAVLNIMGNTFLWNLSLLIIWRTLIDAITEEYENCLQNAEKKMIKAMKKMFIERWMSMIFFNSWQMLSKRMADTTTLSRIISYQMERNKALQKRCEKAEIEIQRYKKLLSILHGELECSICFGLMEDPHILPSCRHRFCKKCIVGAIDVNGHTCPLCRTQIGPKRDDLAKIITESILCKVAVHG</sequence>
<organism evidence="12 13">
    <name type="scientific">Chaetoceros tenuissimus</name>
    <dbReference type="NCBI Taxonomy" id="426638"/>
    <lineage>
        <taxon>Eukaryota</taxon>
        <taxon>Sar</taxon>
        <taxon>Stramenopiles</taxon>
        <taxon>Ochrophyta</taxon>
        <taxon>Bacillariophyta</taxon>
        <taxon>Coscinodiscophyceae</taxon>
        <taxon>Chaetocerotophycidae</taxon>
        <taxon>Chaetocerotales</taxon>
        <taxon>Chaetocerotaceae</taxon>
        <taxon>Chaetoceros</taxon>
    </lineage>
</organism>
<keyword evidence="7" id="KW-0862">Zinc</keyword>
<keyword evidence="10" id="KW-0472">Membrane</keyword>
<evidence type="ECO:0000256" key="6">
    <source>
        <dbReference type="ARBA" id="ARBA00022771"/>
    </source>
</evidence>
<keyword evidence="6 8" id="KW-0863">Zinc-finger</keyword>
<dbReference type="PROSITE" id="PS50089">
    <property type="entry name" value="ZF_RING_2"/>
    <property type="match status" value="1"/>
</dbReference>
<protein>
    <recommendedName>
        <fullName evidence="3">RING-type E3 ubiquitin transferase</fullName>
        <ecNumber evidence="3">2.3.2.27</ecNumber>
    </recommendedName>
</protein>
<evidence type="ECO:0000256" key="2">
    <source>
        <dbReference type="ARBA" id="ARBA00004906"/>
    </source>
</evidence>
<accession>A0AAD3GZZ0</accession>
<keyword evidence="10" id="KW-0812">Transmembrane</keyword>
<reference evidence="12 13" key="1">
    <citation type="journal article" date="2021" name="Sci. Rep.">
        <title>The genome of the diatom Chaetoceros tenuissimus carries an ancient integrated fragment of an extant virus.</title>
        <authorList>
            <person name="Hongo Y."/>
            <person name="Kimura K."/>
            <person name="Takaki Y."/>
            <person name="Yoshida Y."/>
            <person name="Baba S."/>
            <person name="Kobayashi G."/>
            <person name="Nagasaki K."/>
            <person name="Hano T."/>
            <person name="Tomaru Y."/>
        </authorList>
    </citation>
    <scope>NUCLEOTIDE SEQUENCE [LARGE SCALE GENOMIC DNA]</scope>
    <source>
        <strain evidence="12 13">NIES-3715</strain>
    </source>
</reference>
<dbReference type="SUPFAM" id="SSF57850">
    <property type="entry name" value="RING/U-box"/>
    <property type="match status" value="1"/>
</dbReference>
<evidence type="ECO:0000256" key="8">
    <source>
        <dbReference type="PROSITE-ProRule" id="PRU00175"/>
    </source>
</evidence>
<evidence type="ECO:0000256" key="1">
    <source>
        <dbReference type="ARBA" id="ARBA00000900"/>
    </source>
</evidence>
<keyword evidence="5" id="KW-0479">Metal-binding</keyword>
<dbReference type="EMBL" id="BLLK01000020">
    <property type="protein sequence ID" value="GFH44839.1"/>
    <property type="molecule type" value="Genomic_DNA"/>
</dbReference>
<dbReference type="InterPro" id="IPR017907">
    <property type="entry name" value="Znf_RING_CS"/>
</dbReference>
<evidence type="ECO:0000256" key="4">
    <source>
        <dbReference type="ARBA" id="ARBA00022679"/>
    </source>
</evidence>
<comment type="pathway">
    <text evidence="2">Protein modification; protein ubiquitination.</text>
</comment>
<feature type="domain" description="RING-type" evidence="11">
    <location>
        <begin position="162"/>
        <end position="202"/>
    </location>
</feature>
<dbReference type="GO" id="GO:0061630">
    <property type="term" value="F:ubiquitin protein ligase activity"/>
    <property type="evidence" value="ECO:0007669"/>
    <property type="project" value="UniProtKB-EC"/>
</dbReference>
<keyword evidence="13" id="KW-1185">Reference proteome</keyword>
<keyword evidence="4" id="KW-0808">Transferase</keyword>
<dbReference type="SMART" id="SM00184">
    <property type="entry name" value="RING"/>
    <property type="match status" value="1"/>
</dbReference>
<dbReference type="InterPro" id="IPR043540">
    <property type="entry name" value="RING1/RING2"/>
</dbReference>
<dbReference type="InterPro" id="IPR001841">
    <property type="entry name" value="Znf_RING"/>
</dbReference>
<evidence type="ECO:0000256" key="9">
    <source>
        <dbReference type="SAM" id="Coils"/>
    </source>
</evidence>
<evidence type="ECO:0000256" key="3">
    <source>
        <dbReference type="ARBA" id="ARBA00012483"/>
    </source>
</evidence>